<dbReference type="KEGG" id="meso:BSQ44_25835"/>
<feature type="domain" description="Histidine kinase" evidence="8">
    <location>
        <begin position="211"/>
        <end position="416"/>
    </location>
</feature>
<keyword evidence="7" id="KW-1133">Transmembrane helix</keyword>
<keyword evidence="5" id="KW-0418">Kinase</keyword>
<comment type="catalytic activity">
    <reaction evidence="1">
        <text>ATP + protein L-histidine = ADP + protein N-phospho-L-histidine.</text>
        <dbReference type="EC" id="2.7.13.3"/>
    </reaction>
</comment>
<dbReference type="Pfam" id="PF02518">
    <property type="entry name" value="HATPase_c"/>
    <property type="match status" value="1"/>
</dbReference>
<name>A0A1L3SZQ5_9HYPH</name>
<evidence type="ECO:0000256" key="6">
    <source>
        <dbReference type="ARBA" id="ARBA00022840"/>
    </source>
</evidence>
<evidence type="ECO:0000256" key="2">
    <source>
        <dbReference type="ARBA" id="ARBA00012438"/>
    </source>
</evidence>
<reference evidence="9 10" key="1">
    <citation type="submission" date="2016-11" db="EMBL/GenBank/DDBJ databases">
        <title>Mesorhizobium oceanicum sp. nov., isolated from deep seawater in South China Sea.</title>
        <authorList>
            <person name="Fu G.-Y."/>
        </authorList>
    </citation>
    <scope>NUCLEOTIDE SEQUENCE [LARGE SCALE GENOMIC DNA]</scope>
    <source>
        <strain evidence="9 10">B7</strain>
        <plasmid evidence="10">Plasmid unnamed1</plasmid>
    </source>
</reference>
<keyword evidence="3" id="KW-0808">Transferase</keyword>
<dbReference type="GO" id="GO:0000155">
    <property type="term" value="F:phosphorelay sensor kinase activity"/>
    <property type="evidence" value="ECO:0007669"/>
    <property type="project" value="TreeGrafter"/>
</dbReference>
<dbReference type="Gene3D" id="3.30.565.10">
    <property type="entry name" value="Histidine kinase-like ATPase, C-terminal domain"/>
    <property type="match status" value="1"/>
</dbReference>
<keyword evidence="6" id="KW-0067">ATP-binding</keyword>
<dbReference type="PRINTS" id="PR00344">
    <property type="entry name" value="BCTRLSENSOR"/>
</dbReference>
<evidence type="ECO:0000256" key="1">
    <source>
        <dbReference type="ARBA" id="ARBA00000085"/>
    </source>
</evidence>
<keyword evidence="9" id="KW-0614">Plasmid</keyword>
<dbReference type="GO" id="GO:0005524">
    <property type="term" value="F:ATP binding"/>
    <property type="evidence" value="ECO:0007669"/>
    <property type="project" value="UniProtKB-KW"/>
</dbReference>
<evidence type="ECO:0000256" key="3">
    <source>
        <dbReference type="ARBA" id="ARBA00022679"/>
    </source>
</evidence>
<dbReference type="InterPro" id="IPR004358">
    <property type="entry name" value="Sig_transdc_His_kin-like_C"/>
</dbReference>
<dbReference type="SMART" id="SM00387">
    <property type="entry name" value="HATPase_c"/>
    <property type="match status" value="1"/>
</dbReference>
<keyword evidence="10" id="KW-1185">Reference proteome</keyword>
<dbReference type="InterPro" id="IPR036890">
    <property type="entry name" value="HATPase_C_sf"/>
</dbReference>
<keyword evidence="7" id="KW-0472">Membrane</keyword>
<proteinExistence type="predicted"/>
<dbReference type="Proteomes" id="UP000182840">
    <property type="component" value="Plasmid unnamed1"/>
</dbReference>
<geneLocation type="plasmid" evidence="9">
    <name>unnamed1</name>
</geneLocation>
<dbReference type="GO" id="GO:0005886">
    <property type="term" value="C:plasma membrane"/>
    <property type="evidence" value="ECO:0007669"/>
    <property type="project" value="TreeGrafter"/>
</dbReference>
<dbReference type="InterPro" id="IPR005467">
    <property type="entry name" value="His_kinase_dom"/>
</dbReference>
<feature type="transmembrane region" description="Helical" evidence="7">
    <location>
        <begin position="175"/>
        <end position="197"/>
    </location>
</feature>
<evidence type="ECO:0000256" key="7">
    <source>
        <dbReference type="SAM" id="Phobius"/>
    </source>
</evidence>
<evidence type="ECO:0000313" key="10">
    <source>
        <dbReference type="Proteomes" id="UP000182840"/>
    </source>
</evidence>
<evidence type="ECO:0000256" key="5">
    <source>
        <dbReference type="ARBA" id="ARBA00022777"/>
    </source>
</evidence>
<protein>
    <recommendedName>
        <fullName evidence="2">histidine kinase</fullName>
        <ecNumber evidence="2">2.7.13.3</ecNumber>
    </recommendedName>
</protein>
<keyword evidence="7" id="KW-0812">Transmembrane</keyword>
<dbReference type="PANTHER" id="PTHR44936">
    <property type="entry name" value="SENSOR PROTEIN CREC"/>
    <property type="match status" value="1"/>
</dbReference>
<dbReference type="RefSeq" id="WP_072608369.1">
    <property type="nucleotide sequence ID" value="NZ_CP018172.1"/>
</dbReference>
<sequence>MSGYAPGLKAALPFASLGIALLLCGGAFVRSEQYRAESDLNYSQTYEVQWRTTQIREHLARIHGELRLAAATGRMEADLKRQVFLLNANVDQLLKLEYARKFLGDRDVELLRGLQAMASDHLDPILEGSTDFKGALQVMPELEQRMFEVSGTAVAHAETLNTTAHIQEAASRNRFLFAVAVVLAAVGYTIIHLRNAFTKRQEQHLRSFSSLYAHMTRSRVTALKLFLGYQDEESAKHPEMLVPAREAVQQLEAITNGLGAIAYANRDARRESLATVLDQLSTIGPCKLHMRVSPDAAQAKVPAAPMRLILDELVQNAEAALGDRPKSQITVVAKVKDRRFVKRRDLVVEILDDGPGMSADVMARAKTPFFSTRAGPHTGLGLTGCAQMAAAFNGTLVLNSEYSKGTSVRVSIPIEPFDGHE</sequence>
<dbReference type="InterPro" id="IPR003594">
    <property type="entry name" value="HATPase_dom"/>
</dbReference>
<evidence type="ECO:0000313" key="9">
    <source>
        <dbReference type="EMBL" id="APH74913.1"/>
    </source>
</evidence>
<evidence type="ECO:0000259" key="8">
    <source>
        <dbReference type="PROSITE" id="PS50109"/>
    </source>
</evidence>
<evidence type="ECO:0000256" key="4">
    <source>
        <dbReference type="ARBA" id="ARBA00022741"/>
    </source>
</evidence>
<dbReference type="EMBL" id="CP018172">
    <property type="protein sequence ID" value="APH74913.1"/>
    <property type="molecule type" value="Genomic_DNA"/>
</dbReference>
<dbReference type="AlphaFoldDB" id="A0A1L3SZQ5"/>
<dbReference type="SUPFAM" id="SSF55874">
    <property type="entry name" value="ATPase domain of HSP90 chaperone/DNA topoisomerase II/histidine kinase"/>
    <property type="match status" value="1"/>
</dbReference>
<gene>
    <name evidence="9" type="ORF">BSQ44_25835</name>
</gene>
<dbReference type="PROSITE" id="PS50109">
    <property type="entry name" value="HIS_KIN"/>
    <property type="match status" value="1"/>
</dbReference>
<organism evidence="9 10">
    <name type="scientific">Aquibium oceanicum</name>
    <dbReference type="NCBI Taxonomy" id="1670800"/>
    <lineage>
        <taxon>Bacteria</taxon>
        <taxon>Pseudomonadati</taxon>
        <taxon>Pseudomonadota</taxon>
        <taxon>Alphaproteobacteria</taxon>
        <taxon>Hyphomicrobiales</taxon>
        <taxon>Phyllobacteriaceae</taxon>
        <taxon>Aquibium</taxon>
    </lineage>
</organism>
<dbReference type="OrthoDB" id="9785691at2"/>
<dbReference type="InterPro" id="IPR050980">
    <property type="entry name" value="2C_sensor_his_kinase"/>
</dbReference>
<dbReference type="EC" id="2.7.13.3" evidence="2"/>
<dbReference type="PANTHER" id="PTHR44936:SF10">
    <property type="entry name" value="SENSOR PROTEIN RSTB"/>
    <property type="match status" value="1"/>
</dbReference>
<accession>A0A1L3SZQ5</accession>
<keyword evidence="4" id="KW-0547">Nucleotide-binding</keyword>